<dbReference type="GO" id="GO:0071766">
    <property type="term" value="P:Actinobacterium-type cell wall biogenesis"/>
    <property type="evidence" value="ECO:0007669"/>
    <property type="project" value="UniProtKB-ARBA"/>
</dbReference>
<evidence type="ECO:0000256" key="5">
    <source>
        <dbReference type="ARBA" id="ARBA00022832"/>
    </source>
</evidence>
<evidence type="ECO:0000256" key="3">
    <source>
        <dbReference type="ARBA" id="ARBA00022553"/>
    </source>
</evidence>
<accession>B4VZJ3</accession>
<dbReference type="FunFam" id="3.40.50.12780:FF:000013">
    <property type="entry name" value="Long-chain-fatty-acid--AMP ligase FadD32"/>
    <property type="match status" value="1"/>
</dbReference>
<keyword evidence="7" id="KW-1133">Transmembrane helix</keyword>
<evidence type="ECO:0000259" key="8">
    <source>
        <dbReference type="PROSITE" id="PS50075"/>
    </source>
</evidence>
<dbReference type="InterPro" id="IPR009081">
    <property type="entry name" value="PP-bd_ACP"/>
</dbReference>
<dbReference type="PROSITE" id="PS50075">
    <property type="entry name" value="CARRIER"/>
    <property type="match status" value="1"/>
</dbReference>
<dbReference type="InterPro" id="IPR020845">
    <property type="entry name" value="AMP-binding_CS"/>
</dbReference>
<name>B4VZJ3_9CYAN</name>
<dbReference type="GO" id="GO:0070566">
    <property type="term" value="F:adenylyltransferase activity"/>
    <property type="evidence" value="ECO:0007669"/>
    <property type="project" value="TreeGrafter"/>
</dbReference>
<sequence>MYCQGDSLVDILKARSRQQPEQRAYTFLGNGTTETAHLTYKELDQQAQTLATYLQTLAQPGDRALLIYPAGLEFVTAFIACLYAGVVAVPIHPPRPNRPLNRLQAITQDAQALVALTTTSLLSKLKDKVNPILELQQLNWITTDTPVPEPGTWSPPTISPDTLAFLQYTSGSTGIPKGVMVSHANLIHNLKTIQAAFELTPESVSVSWLPHYHDMGLVDGILEPLYTGCLGVLMPPTAFLQNPGCWLEAISHYRATHSGGPNLGYELCANKITPEQQKGLDLSCWLSAYNGAEPIRAETLAQFTSKFSACGFQSKFFYPCYGMAESTLMISGGNLQDEPTVLTVDAQALEQNKVVQALANSENVKNLVGCGHPWLETKVLIVNPETLTPCAENQVGEIWVSSSSVAQGYWQQVEVTEETFGASVPETTPGQFLRTGDLGFWHDGELFITGRIKDVIIIWGRNHYPQDIEYTVSQSHPALRPDAGAAVSIQVNGLEKLVITQEVERSYLRKLNVDEVVGAIRKVVAADYDLDVYAVALLKTASIPKTSSGKIQRRTCRDRFLQQTLDVVGEWQQANLSPTSIPMPDITSSTLTPETLENWLISRLATVLNIDPEEIDPEESFAQYGLDSSVALEITGELEVLLERELEPTLFWEYTNIESLTEYLSTEISD</sequence>
<reference evidence="9 10" key="1">
    <citation type="submission" date="2008-07" db="EMBL/GenBank/DDBJ databases">
        <authorList>
            <person name="Tandeau de Marsac N."/>
            <person name="Ferriera S."/>
            <person name="Johnson J."/>
            <person name="Kravitz S."/>
            <person name="Beeson K."/>
            <person name="Sutton G."/>
            <person name="Rogers Y.-H."/>
            <person name="Friedman R."/>
            <person name="Frazier M."/>
            <person name="Venter J.C."/>
        </authorList>
    </citation>
    <scope>NUCLEOTIDE SEQUENCE [LARGE SCALE GENOMIC DNA]</scope>
    <source>
        <strain evidence="9 10">PCC 7420</strain>
    </source>
</reference>
<dbReference type="Pfam" id="PF00550">
    <property type="entry name" value="PP-binding"/>
    <property type="match status" value="1"/>
</dbReference>
<dbReference type="SUPFAM" id="SSF47336">
    <property type="entry name" value="ACP-like"/>
    <property type="match status" value="1"/>
</dbReference>
<dbReference type="CDD" id="cd05931">
    <property type="entry name" value="FAAL"/>
    <property type="match status" value="1"/>
</dbReference>
<keyword evidence="6" id="KW-0443">Lipid metabolism</keyword>
<feature type="domain" description="Carrier" evidence="8">
    <location>
        <begin position="591"/>
        <end position="668"/>
    </location>
</feature>
<dbReference type="PROSITE" id="PS00012">
    <property type="entry name" value="PHOSPHOPANTETHEINE"/>
    <property type="match status" value="1"/>
</dbReference>
<evidence type="ECO:0000256" key="4">
    <source>
        <dbReference type="ARBA" id="ARBA00022598"/>
    </source>
</evidence>
<keyword evidence="7" id="KW-0472">Membrane</keyword>
<dbReference type="Pfam" id="PF23024">
    <property type="entry name" value="AMP-dom_DIP2-like"/>
    <property type="match status" value="1"/>
</dbReference>
<evidence type="ECO:0000256" key="1">
    <source>
        <dbReference type="ARBA" id="ARBA00006432"/>
    </source>
</evidence>
<dbReference type="eggNOG" id="COG0318">
    <property type="taxonomic scope" value="Bacteria"/>
</dbReference>
<evidence type="ECO:0000256" key="2">
    <source>
        <dbReference type="ARBA" id="ARBA00022450"/>
    </source>
</evidence>
<protein>
    <submittedName>
        <fullName evidence="9">AMP-binding enzyme domain protein</fullName>
    </submittedName>
</protein>
<dbReference type="GO" id="GO:0005886">
    <property type="term" value="C:plasma membrane"/>
    <property type="evidence" value="ECO:0007669"/>
    <property type="project" value="TreeGrafter"/>
</dbReference>
<dbReference type="InterPro" id="IPR025110">
    <property type="entry name" value="AMP-bd_C"/>
</dbReference>
<keyword evidence="3" id="KW-0597">Phosphoprotein</keyword>
<dbReference type="PANTHER" id="PTHR22754:SF32">
    <property type="entry name" value="DISCO-INTERACTING PROTEIN 2"/>
    <property type="match status" value="1"/>
</dbReference>
<organism evidence="9 10">
    <name type="scientific">Coleofasciculus chthonoplastes PCC 7420</name>
    <dbReference type="NCBI Taxonomy" id="118168"/>
    <lineage>
        <taxon>Bacteria</taxon>
        <taxon>Bacillati</taxon>
        <taxon>Cyanobacteriota</taxon>
        <taxon>Cyanophyceae</taxon>
        <taxon>Coleofasciculales</taxon>
        <taxon>Coleofasciculaceae</taxon>
        <taxon>Coleofasciculus</taxon>
    </lineage>
</organism>
<gene>
    <name evidence="9" type="ORF">MC7420_4918</name>
</gene>
<dbReference type="InterPro" id="IPR000873">
    <property type="entry name" value="AMP-dep_synth/lig_dom"/>
</dbReference>
<dbReference type="GO" id="GO:0031177">
    <property type="term" value="F:phosphopantetheine binding"/>
    <property type="evidence" value="ECO:0007669"/>
    <property type="project" value="InterPro"/>
</dbReference>
<comment type="similarity">
    <text evidence="1">Belongs to the ATP-dependent AMP-binding enzyme family.</text>
</comment>
<dbReference type="InterPro" id="IPR042099">
    <property type="entry name" value="ANL_N_sf"/>
</dbReference>
<dbReference type="EMBL" id="DS989862">
    <property type="protein sequence ID" value="EDX72645.1"/>
    <property type="molecule type" value="Genomic_DNA"/>
</dbReference>
<dbReference type="Gene3D" id="1.10.1200.10">
    <property type="entry name" value="ACP-like"/>
    <property type="match status" value="1"/>
</dbReference>
<dbReference type="SMART" id="SM01294">
    <property type="entry name" value="PKS_PP_betabranch"/>
    <property type="match status" value="1"/>
</dbReference>
<evidence type="ECO:0000313" key="10">
    <source>
        <dbReference type="Proteomes" id="UP000003835"/>
    </source>
</evidence>
<dbReference type="GO" id="GO:0016874">
    <property type="term" value="F:ligase activity"/>
    <property type="evidence" value="ECO:0007669"/>
    <property type="project" value="UniProtKB-KW"/>
</dbReference>
<dbReference type="GO" id="GO:0006633">
    <property type="term" value="P:fatty acid biosynthetic process"/>
    <property type="evidence" value="ECO:0007669"/>
    <property type="project" value="TreeGrafter"/>
</dbReference>
<dbReference type="Pfam" id="PF00501">
    <property type="entry name" value="AMP-binding"/>
    <property type="match status" value="1"/>
</dbReference>
<proteinExistence type="inferred from homology"/>
<keyword evidence="5" id="KW-0276">Fatty acid metabolism</keyword>
<dbReference type="HOGENOM" id="CLU_000022_23_7_3"/>
<keyword evidence="7" id="KW-0812">Transmembrane</keyword>
<dbReference type="InterPro" id="IPR036736">
    <property type="entry name" value="ACP-like_sf"/>
</dbReference>
<dbReference type="Proteomes" id="UP000003835">
    <property type="component" value="Unassembled WGS sequence"/>
</dbReference>
<dbReference type="PROSITE" id="PS00455">
    <property type="entry name" value="AMP_BINDING"/>
    <property type="match status" value="1"/>
</dbReference>
<dbReference type="SUPFAM" id="SSF56801">
    <property type="entry name" value="Acetyl-CoA synthetase-like"/>
    <property type="match status" value="1"/>
</dbReference>
<dbReference type="InterPro" id="IPR006162">
    <property type="entry name" value="Ppantetheine_attach_site"/>
</dbReference>
<keyword evidence="4" id="KW-0436">Ligase</keyword>
<keyword evidence="2" id="KW-0596">Phosphopantetheine</keyword>
<dbReference type="STRING" id="118168.MC7420_4918"/>
<dbReference type="AlphaFoldDB" id="B4VZJ3"/>
<evidence type="ECO:0000313" key="9">
    <source>
        <dbReference type="EMBL" id="EDX72645.1"/>
    </source>
</evidence>
<keyword evidence="10" id="KW-1185">Reference proteome</keyword>
<dbReference type="InterPro" id="IPR045851">
    <property type="entry name" value="AMP-bd_C_sf"/>
</dbReference>
<dbReference type="Gene3D" id="3.30.300.30">
    <property type="match status" value="1"/>
</dbReference>
<dbReference type="InterPro" id="IPR020806">
    <property type="entry name" value="PKS_PP-bd"/>
</dbReference>
<evidence type="ECO:0000256" key="7">
    <source>
        <dbReference type="SAM" id="Phobius"/>
    </source>
</evidence>
<dbReference type="PANTHER" id="PTHR22754">
    <property type="entry name" value="DISCO-INTERACTING PROTEIN 2 DIP2 -RELATED"/>
    <property type="match status" value="1"/>
</dbReference>
<evidence type="ECO:0000256" key="6">
    <source>
        <dbReference type="ARBA" id="ARBA00023098"/>
    </source>
</evidence>
<dbReference type="InterPro" id="IPR040097">
    <property type="entry name" value="FAAL/FAAC"/>
</dbReference>
<dbReference type="Gene3D" id="3.40.50.12780">
    <property type="entry name" value="N-terminal domain of ligase-like"/>
    <property type="match status" value="1"/>
</dbReference>
<dbReference type="SMART" id="SM00823">
    <property type="entry name" value="PKS_PP"/>
    <property type="match status" value="1"/>
</dbReference>
<feature type="transmembrane region" description="Helical" evidence="7">
    <location>
        <begin position="65"/>
        <end position="91"/>
    </location>
</feature>